<accession>A0A4R3J5S5</accession>
<dbReference type="EMBL" id="SLZU01000019">
    <property type="protein sequence ID" value="TCS59760.1"/>
    <property type="molecule type" value="Genomic_DNA"/>
</dbReference>
<dbReference type="GO" id="GO:0006313">
    <property type="term" value="P:DNA transposition"/>
    <property type="evidence" value="ECO:0007669"/>
    <property type="project" value="InterPro"/>
</dbReference>
<dbReference type="GO" id="GO:0004803">
    <property type="term" value="F:transposase activity"/>
    <property type="evidence" value="ECO:0007669"/>
    <property type="project" value="InterPro"/>
</dbReference>
<dbReference type="PANTHER" id="PTHR33055">
    <property type="entry name" value="TRANSPOSASE FOR INSERTION SEQUENCE ELEMENT IS1111A"/>
    <property type="match status" value="1"/>
</dbReference>
<dbReference type="InterPro" id="IPR003346">
    <property type="entry name" value="Transposase_20"/>
</dbReference>
<evidence type="ECO:0000313" key="2">
    <source>
        <dbReference type="EMBL" id="TCS59760.1"/>
    </source>
</evidence>
<dbReference type="Pfam" id="PF02371">
    <property type="entry name" value="Transposase_20"/>
    <property type="match status" value="1"/>
</dbReference>
<proteinExistence type="predicted"/>
<comment type="caution">
    <text evidence="2">The sequence shown here is derived from an EMBL/GenBank/DDBJ whole genome shotgun (WGS) entry which is preliminary data.</text>
</comment>
<sequence length="162" mass="17836">MDPVWEAAPSGKHGLQQNYSDAAKKKKAHPVARRPRTIPGVGPVTELSVIALVDDPGRFSRTTDLGAYLGQTPKRYQSGEVDWSGRVPKCGNGVMRSLLFEAATTLLARVQNFTPLKSWAVRLAGQRCFAKAAVTAARKLAVLKLTMWKKETEFTWKKEAVV</sequence>
<dbReference type="Proteomes" id="UP000295696">
    <property type="component" value="Unassembled WGS sequence"/>
</dbReference>
<feature type="domain" description="Transposase IS116/IS110/IS902 C-terminal" evidence="1">
    <location>
        <begin position="36"/>
        <end position="111"/>
    </location>
</feature>
<organism evidence="2 3">
    <name type="scientific">Primorskyibacter sedentarius</name>
    <dbReference type="NCBI Taxonomy" id="745311"/>
    <lineage>
        <taxon>Bacteria</taxon>
        <taxon>Pseudomonadati</taxon>
        <taxon>Pseudomonadota</taxon>
        <taxon>Alphaproteobacteria</taxon>
        <taxon>Rhodobacterales</taxon>
        <taxon>Roseobacteraceae</taxon>
        <taxon>Primorskyibacter</taxon>
    </lineage>
</organism>
<dbReference type="AlphaFoldDB" id="A0A4R3J5S5"/>
<reference evidence="2 3" key="1">
    <citation type="submission" date="2019-03" db="EMBL/GenBank/DDBJ databases">
        <title>Genomic Encyclopedia of Type Strains, Phase IV (KMG-IV): sequencing the most valuable type-strain genomes for metagenomic binning, comparative biology and taxonomic classification.</title>
        <authorList>
            <person name="Goeker M."/>
        </authorList>
    </citation>
    <scope>NUCLEOTIDE SEQUENCE [LARGE SCALE GENOMIC DNA]</scope>
    <source>
        <strain evidence="2 3">DSM 104836</strain>
    </source>
</reference>
<keyword evidence="3" id="KW-1185">Reference proteome</keyword>
<gene>
    <name evidence="2" type="ORF">EDD52_11963</name>
</gene>
<dbReference type="RefSeq" id="WP_165907590.1">
    <property type="nucleotide sequence ID" value="NZ_SLZU01000019.1"/>
</dbReference>
<dbReference type="GO" id="GO:0003677">
    <property type="term" value="F:DNA binding"/>
    <property type="evidence" value="ECO:0007669"/>
    <property type="project" value="InterPro"/>
</dbReference>
<dbReference type="InterPro" id="IPR047650">
    <property type="entry name" value="Transpos_IS110"/>
</dbReference>
<evidence type="ECO:0000313" key="3">
    <source>
        <dbReference type="Proteomes" id="UP000295696"/>
    </source>
</evidence>
<protein>
    <submittedName>
        <fullName evidence="2">Transposase IS116/IS110/IS902 family protein</fullName>
    </submittedName>
</protein>
<dbReference type="PANTHER" id="PTHR33055:SF3">
    <property type="entry name" value="PUTATIVE TRANSPOSASE FOR IS117-RELATED"/>
    <property type="match status" value="1"/>
</dbReference>
<name>A0A4R3J5S5_9RHOB</name>
<evidence type="ECO:0000259" key="1">
    <source>
        <dbReference type="Pfam" id="PF02371"/>
    </source>
</evidence>